<dbReference type="AlphaFoldDB" id="A0A941BRG3"/>
<reference evidence="3" key="1">
    <citation type="submission" date="2021-04" db="EMBL/GenBank/DDBJ databases">
        <title>The genome sequence of Ideonella sp. 4Y11.</title>
        <authorList>
            <person name="Liu Y."/>
        </authorList>
    </citation>
    <scope>NUCLEOTIDE SEQUENCE</scope>
    <source>
        <strain evidence="3">4Y11</strain>
    </source>
</reference>
<feature type="chain" id="PRO_5036814900" description="EF-hand domain-containing protein" evidence="1">
    <location>
        <begin position="27"/>
        <end position="85"/>
    </location>
</feature>
<gene>
    <name evidence="3" type="ORF">KAK06_15500</name>
</gene>
<protein>
    <recommendedName>
        <fullName evidence="2">EF-hand domain-containing protein</fullName>
    </recommendedName>
</protein>
<evidence type="ECO:0000313" key="3">
    <source>
        <dbReference type="EMBL" id="MBQ0960360.1"/>
    </source>
</evidence>
<evidence type="ECO:0000256" key="1">
    <source>
        <dbReference type="SAM" id="SignalP"/>
    </source>
</evidence>
<proteinExistence type="predicted"/>
<organism evidence="3 4">
    <name type="scientific">Ideonella aquatica</name>
    <dbReference type="NCBI Taxonomy" id="2824119"/>
    <lineage>
        <taxon>Bacteria</taxon>
        <taxon>Pseudomonadati</taxon>
        <taxon>Pseudomonadota</taxon>
        <taxon>Betaproteobacteria</taxon>
        <taxon>Burkholderiales</taxon>
        <taxon>Sphaerotilaceae</taxon>
        <taxon>Ideonella</taxon>
    </lineage>
</organism>
<dbReference type="RefSeq" id="WP_210803030.1">
    <property type="nucleotide sequence ID" value="NZ_JAGQDE010000013.1"/>
</dbReference>
<dbReference type="InterPro" id="IPR002048">
    <property type="entry name" value="EF_hand_dom"/>
</dbReference>
<dbReference type="Gene3D" id="1.10.238.10">
    <property type="entry name" value="EF-hand"/>
    <property type="match status" value="1"/>
</dbReference>
<keyword evidence="1" id="KW-0732">Signal</keyword>
<dbReference type="GO" id="GO:0005509">
    <property type="term" value="F:calcium ion binding"/>
    <property type="evidence" value="ECO:0007669"/>
    <property type="project" value="InterPro"/>
</dbReference>
<keyword evidence="4" id="KW-1185">Reference proteome</keyword>
<comment type="caution">
    <text evidence="3">The sequence shown here is derived from an EMBL/GenBank/DDBJ whole genome shotgun (WGS) entry which is preliminary data.</text>
</comment>
<feature type="signal peptide" evidence="1">
    <location>
        <begin position="1"/>
        <end position="26"/>
    </location>
</feature>
<dbReference type="PROSITE" id="PS00018">
    <property type="entry name" value="EF_HAND_1"/>
    <property type="match status" value="1"/>
</dbReference>
<accession>A0A941BRG3</accession>
<evidence type="ECO:0000259" key="2">
    <source>
        <dbReference type="PROSITE" id="PS50222"/>
    </source>
</evidence>
<name>A0A941BRG3_9BURK</name>
<sequence>MTISIRHLAPASFAVALATLAGTALANPAAATERTATAAAPTAPTTRDWQRIDTDRDGYISAAEMQAYLVAEQTRSRNTTLATSR</sequence>
<dbReference type="PROSITE" id="PS50222">
    <property type="entry name" value="EF_HAND_2"/>
    <property type="match status" value="1"/>
</dbReference>
<feature type="domain" description="EF-hand" evidence="2">
    <location>
        <begin position="49"/>
        <end position="75"/>
    </location>
</feature>
<dbReference type="Proteomes" id="UP000678374">
    <property type="component" value="Unassembled WGS sequence"/>
</dbReference>
<dbReference type="EMBL" id="JAGQDE010000013">
    <property type="protein sequence ID" value="MBQ0960360.1"/>
    <property type="molecule type" value="Genomic_DNA"/>
</dbReference>
<evidence type="ECO:0000313" key="4">
    <source>
        <dbReference type="Proteomes" id="UP000678374"/>
    </source>
</evidence>
<dbReference type="InterPro" id="IPR018247">
    <property type="entry name" value="EF_Hand_1_Ca_BS"/>
</dbReference>